<organism evidence="10 11">
    <name type="scientific">Tilletiopsis washingtonensis</name>
    <dbReference type="NCBI Taxonomy" id="58919"/>
    <lineage>
        <taxon>Eukaryota</taxon>
        <taxon>Fungi</taxon>
        <taxon>Dikarya</taxon>
        <taxon>Basidiomycota</taxon>
        <taxon>Ustilaginomycotina</taxon>
        <taxon>Exobasidiomycetes</taxon>
        <taxon>Entylomatales</taxon>
        <taxon>Entylomatales incertae sedis</taxon>
        <taxon>Tilletiopsis</taxon>
    </lineage>
</organism>
<evidence type="ECO:0000259" key="9">
    <source>
        <dbReference type="PROSITE" id="PS50157"/>
    </source>
</evidence>
<evidence type="ECO:0000313" key="10">
    <source>
        <dbReference type="EMBL" id="PWN96101.1"/>
    </source>
</evidence>
<evidence type="ECO:0000256" key="7">
    <source>
        <dbReference type="PROSITE-ProRule" id="PRU00042"/>
    </source>
</evidence>
<keyword evidence="6" id="KW-0539">Nucleus</keyword>
<keyword evidence="5" id="KW-0862">Zinc</keyword>
<dbReference type="GO" id="GO:0000785">
    <property type="term" value="C:chromatin"/>
    <property type="evidence" value="ECO:0007669"/>
    <property type="project" value="TreeGrafter"/>
</dbReference>
<evidence type="ECO:0000256" key="8">
    <source>
        <dbReference type="SAM" id="MobiDB-lite"/>
    </source>
</evidence>
<dbReference type="OrthoDB" id="1405595at2759"/>
<feature type="domain" description="C2H2-type" evidence="9">
    <location>
        <begin position="45"/>
        <end position="73"/>
    </location>
</feature>
<proteinExistence type="predicted"/>
<dbReference type="STRING" id="58919.A0A316Z3H4"/>
<feature type="region of interest" description="Disordered" evidence="8">
    <location>
        <begin position="185"/>
        <end position="224"/>
    </location>
</feature>
<feature type="domain" description="C2H2-type" evidence="9">
    <location>
        <begin position="15"/>
        <end position="44"/>
    </location>
</feature>
<dbReference type="GO" id="GO:0000978">
    <property type="term" value="F:RNA polymerase II cis-regulatory region sequence-specific DNA binding"/>
    <property type="evidence" value="ECO:0007669"/>
    <property type="project" value="InterPro"/>
</dbReference>
<dbReference type="Gene3D" id="3.30.160.60">
    <property type="entry name" value="Classic Zinc Finger"/>
    <property type="match status" value="1"/>
</dbReference>
<dbReference type="PANTHER" id="PTHR40626:SF11">
    <property type="entry name" value="ZINC FINGER PROTEIN YPR022C"/>
    <property type="match status" value="1"/>
</dbReference>
<dbReference type="GO" id="GO:0005634">
    <property type="term" value="C:nucleus"/>
    <property type="evidence" value="ECO:0007669"/>
    <property type="project" value="UniProtKB-SubCell"/>
</dbReference>
<dbReference type="Proteomes" id="UP000245946">
    <property type="component" value="Unassembled WGS sequence"/>
</dbReference>
<dbReference type="SMART" id="SM00355">
    <property type="entry name" value="ZnF_C2H2"/>
    <property type="match status" value="2"/>
</dbReference>
<dbReference type="PANTHER" id="PTHR40626">
    <property type="entry name" value="MIP31509P"/>
    <property type="match status" value="1"/>
</dbReference>
<keyword evidence="3" id="KW-0677">Repeat</keyword>
<dbReference type="AlphaFoldDB" id="A0A316Z3H4"/>
<evidence type="ECO:0000256" key="5">
    <source>
        <dbReference type="ARBA" id="ARBA00022833"/>
    </source>
</evidence>
<evidence type="ECO:0000256" key="4">
    <source>
        <dbReference type="ARBA" id="ARBA00022771"/>
    </source>
</evidence>
<evidence type="ECO:0000313" key="11">
    <source>
        <dbReference type="Proteomes" id="UP000245946"/>
    </source>
</evidence>
<dbReference type="InterPro" id="IPR051059">
    <property type="entry name" value="VerF-like"/>
</dbReference>
<dbReference type="GO" id="GO:0008270">
    <property type="term" value="F:zinc ion binding"/>
    <property type="evidence" value="ECO:0007669"/>
    <property type="project" value="UniProtKB-KW"/>
</dbReference>
<keyword evidence="2" id="KW-0479">Metal-binding</keyword>
<sequence length="838" mass="89997">MADPASVRRPRLRRYLCPAPGCSARFEKPVHLRRHQISHAATPTLRCSVCGACFGRLDSFQRHARRKHADAAAQPVPIARELAAPAAGSSSSPAMPPAQPQADLSGAGRAAASAAPTSLPVPPAQGNDAALAQRLPTLQPQADGLAPFAMQSFEAMVEQLFADSLFSFDASSLGADPGGCVWHEAPLDPAGQLAGGSRGGQPQAQSAASAMPTGEPHDSASAPEHLGKQARDLVARGLICPPAPASFDSSRLVVTAMRRIANYYPVVPWRWMSHPGELAARRPMLYVALATLATLGSHVPEVKAYGAQLWQLVFRVVWSSCVFLTEQPARLKDIVATMSLANGYALTCGDPRIYLQAVCAAPTGAVMTREYVNLMRSGEAASTLRHIMAAHGMLDVAQLRSFLLQRAAKPAADSTCGANVWQAGAPVDSLLSDMWQSWLDAEEYHRSLVIAASTERRITVYIEDAERPRLCSTLLDTPLAHASALWQCDTVQDWAAALAARLARPQWAEQSSTTLRDVARLFFNASPPVESIRACGVERGDYFVLGSILEALASFVWTARGWVNDGGFAPWDAGRRSEQSAVDTAPPAVRAALDHFAAVYQALRADQASSPGALPSAVAAEEGAVKVYMHWHALQLFLDFDFEHCRSGIGFLARSGTTAAPRSFKHGELCGLTCHAGSWRCPFSSEAPRRRAAHHAAAILALFLRMARSNIVTYAMACDVCHAYAVLAILAVLPDALTVPPRQDPPSAVLELWEAHPMQRCADLRPELRAWLATQPKDDVAAVPMRLSLDGDDWLATLLQCHAALLAIEQGWSAGSKVLSRCRDVLELELAARASRAV</sequence>
<evidence type="ECO:0000256" key="1">
    <source>
        <dbReference type="ARBA" id="ARBA00004123"/>
    </source>
</evidence>
<name>A0A316Z3H4_9BASI</name>
<feature type="compositionally biased region" description="Low complexity" evidence="8">
    <location>
        <begin position="100"/>
        <end position="118"/>
    </location>
</feature>
<protein>
    <recommendedName>
        <fullName evidence="9">C2H2-type domain-containing protein</fullName>
    </recommendedName>
</protein>
<dbReference type="SUPFAM" id="SSF57667">
    <property type="entry name" value="beta-beta-alpha zinc fingers"/>
    <property type="match status" value="1"/>
</dbReference>
<accession>A0A316Z3H4</accession>
<reference evidence="10 11" key="1">
    <citation type="journal article" date="2018" name="Mol. Biol. Evol.">
        <title>Broad Genomic Sampling Reveals a Smut Pathogenic Ancestry of the Fungal Clade Ustilaginomycotina.</title>
        <authorList>
            <person name="Kijpornyongpan T."/>
            <person name="Mondo S.J."/>
            <person name="Barry K."/>
            <person name="Sandor L."/>
            <person name="Lee J."/>
            <person name="Lipzen A."/>
            <person name="Pangilinan J."/>
            <person name="LaButti K."/>
            <person name="Hainaut M."/>
            <person name="Henrissat B."/>
            <person name="Grigoriev I.V."/>
            <person name="Spatafora J.W."/>
            <person name="Aime M.C."/>
        </authorList>
    </citation>
    <scope>NUCLEOTIDE SEQUENCE [LARGE SCALE GENOMIC DNA]</scope>
    <source>
        <strain evidence="10 11">MCA 4186</strain>
    </source>
</reference>
<feature type="compositionally biased region" description="Low complexity" evidence="8">
    <location>
        <begin position="83"/>
        <end position="93"/>
    </location>
</feature>
<dbReference type="RefSeq" id="XP_025596380.1">
    <property type="nucleotide sequence ID" value="XM_025745468.1"/>
</dbReference>
<keyword evidence="4 7" id="KW-0863">Zinc-finger</keyword>
<dbReference type="EMBL" id="KZ819301">
    <property type="protein sequence ID" value="PWN96101.1"/>
    <property type="molecule type" value="Genomic_DNA"/>
</dbReference>
<dbReference type="InterPro" id="IPR036236">
    <property type="entry name" value="Znf_C2H2_sf"/>
</dbReference>
<dbReference type="GO" id="GO:0000981">
    <property type="term" value="F:DNA-binding transcription factor activity, RNA polymerase II-specific"/>
    <property type="evidence" value="ECO:0007669"/>
    <property type="project" value="InterPro"/>
</dbReference>
<dbReference type="PROSITE" id="PS50157">
    <property type="entry name" value="ZINC_FINGER_C2H2_2"/>
    <property type="match status" value="2"/>
</dbReference>
<feature type="compositionally biased region" description="Low complexity" evidence="8">
    <location>
        <begin position="200"/>
        <end position="210"/>
    </location>
</feature>
<dbReference type="GeneID" id="37273012"/>
<dbReference type="InterPro" id="IPR013087">
    <property type="entry name" value="Znf_C2H2_type"/>
</dbReference>
<comment type="subcellular location">
    <subcellularLocation>
        <location evidence="1">Nucleus</location>
    </subcellularLocation>
</comment>
<dbReference type="Pfam" id="PF00096">
    <property type="entry name" value="zf-C2H2"/>
    <property type="match status" value="1"/>
</dbReference>
<dbReference type="PROSITE" id="PS00028">
    <property type="entry name" value="ZINC_FINGER_C2H2_1"/>
    <property type="match status" value="2"/>
</dbReference>
<feature type="region of interest" description="Disordered" evidence="8">
    <location>
        <begin position="83"/>
        <end position="127"/>
    </location>
</feature>
<keyword evidence="11" id="KW-1185">Reference proteome</keyword>
<gene>
    <name evidence="10" type="ORF">FA09DRAFT_362402</name>
</gene>
<evidence type="ECO:0000256" key="2">
    <source>
        <dbReference type="ARBA" id="ARBA00022723"/>
    </source>
</evidence>
<evidence type="ECO:0000256" key="6">
    <source>
        <dbReference type="ARBA" id="ARBA00023242"/>
    </source>
</evidence>
<evidence type="ECO:0000256" key="3">
    <source>
        <dbReference type="ARBA" id="ARBA00022737"/>
    </source>
</evidence>